<sequence>MRYSCAIVRHVADTFDCCIKDPKYGEQTILVSEARRQHEEYCELLSSKVSQVVEIAADNDLPDCVFVEDTAVVVGNIAIITHPAPISRRQEVWEVEKVFRNQGLQVLFVKDYSSNQVFLDGGDVLWTGRHLFVGVGERTNWEAIEALRKCLESVEVVPIKLEQIMHLKSVVTFIPCPTVGEDFYGFLVVAETLQGRRVFQAVSSVSSGYEVIWIPEEEAYAANVLYCNGTVMIPKEFPESAKRMASRLGSFYSLAFVNMSQFRIANGALTCCSILF</sequence>
<evidence type="ECO:0008006" key="6">
    <source>
        <dbReference type="Google" id="ProtNLM"/>
    </source>
</evidence>
<dbReference type="Proteomes" id="UP001061958">
    <property type="component" value="Unassembled WGS sequence"/>
</dbReference>
<evidence type="ECO:0000256" key="3">
    <source>
        <dbReference type="PIRSR" id="PIRSR633199-1"/>
    </source>
</evidence>
<dbReference type="GO" id="GO:0016597">
    <property type="term" value="F:amino acid binding"/>
    <property type="evidence" value="ECO:0007669"/>
    <property type="project" value="TreeGrafter"/>
</dbReference>
<dbReference type="GO" id="GO:0000052">
    <property type="term" value="P:citrulline metabolic process"/>
    <property type="evidence" value="ECO:0007669"/>
    <property type="project" value="TreeGrafter"/>
</dbReference>
<dbReference type="PANTHER" id="PTHR12737:SF9">
    <property type="entry name" value="DIMETHYLARGININASE"/>
    <property type="match status" value="1"/>
</dbReference>
<evidence type="ECO:0000256" key="1">
    <source>
        <dbReference type="ARBA" id="ARBA00008532"/>
    </source>
</evidence>
<reference evidence="4" key="2">
    <citation type="submission" date="2022-01" db="EMBL/GenBank/DDBJ databases">
        <authorList>
            <person name="Hirooka S."/>
            <person name="Miyagishima S.Y."/>
        </authorList>
    </citation>
    <scope>NUCLEOTIDE SEQUENCE</scope>
    <source>
        <strain evidence="4">NBRC 102759</strain>
    </source>
</reference>
<protein>
    <recommendedName>
        <fullName evidence="6">Dimethylargininase</fullName>
    </recommendedName>
</protein>
<dbReference type="Pfam" id="PF02274">
    <property type="entry name" value="ADI"/>
    <property type="match status" value="1"/>
</dbReference>
<dbReference type="EMBL" id="BQMJ01000001">
    <property type="protein sequence ID" value="GJQ08247.1"/>
    <property type="molecule type" value="Genomic_DNA"/>
</dbReference>
<dbReference type="Gene3D" id="3.75.10.10">
    <property type="entry name" value="L-arginine/glycine Amidinotransferase, Chain A"/>
    <property type="match status" value="1"/>
</dbReference>
<proteinExistence type="inferred from homology"/>
<keyword evidence="2" id="KW-0378">Hydrolase</keyword>
<feature type="active site" description="Nucleophile" evidence="3">
    <location>
        <position position="271"/>
    </location>
</feature>
<dbReference type="FunFam" id="3.75.10.10:FF:000004">
    <property type="entry name" value="N(G),N(G)-dimethylarginine dimethylaminohydrolase 1"/>
    <property type="match status" value="1"/>
</dbReference>
<comment type="caution">
    <text evidence="4">The sequence shown here is derived from an EMBL/GenBank/DDBJ whole genome shotgun (WGS) entry which is preliminary data.</text>
</comment>
<organism evidence="4 5">
    <name type="scientific">Galdieria partita</name>
    <dbReference type="NCBI Taxonomy" id="83374"/>
    <lineage>
        <taxon>Eukaryota</taxon>
        <taxon>Rhodophyta</taxon>
        <taxon>Bangiophyceae</taxon>
        <taxon>Galdieriales</taxon>
        <taxon>Galdieriaceae</taxon>
        <taxon>Galdieria</taxon>
    </lineage>
</organism>
<accession>A0A9C7PR65</accession>
<comment type="similarity">
    <text evidence="1">Belongs to the DDAH family.</text>
</comment>
<gene>
    <name evidence="4" type="ORF">GpartN1_g38.t1</name>
</gene>
<evidence type="ECO:0000256" key="2">
    <source>
        <dbReference type="ARBA" id="ARBA00022801"/>
    </source>
</evidence>
<dbReference type="AlphaFoldDB" id="A0A9C7PR65"/>
<dbReference type="GO" id="GO:0016403">
    <property type="term" value="F:dimethylargininase activity"/>
    <property type="evidence" value="ECO:0007669"/>
    <property type="project" value="TreeGrafter"/>
</dbReference>
<feature type="active site" description="Proton donor" evidence="3">
    <location>
        <position position="166"/>
    </location>
</feature>
<dbReference type="GO" id="GO:0006525">
    <property type="term" value="P:arginine metabolic process"/>
    <property type="evidence" value="ECO:0007669"/>
    <property type="project" value="TreeGrafter"/>
</dbReference>
<dbReference type="SUPFAM" id="SSF55909">
    <property type="entry name" value="Pentein"/>
    <property type="match status" value="1"/>
</dbReference>
<dbReference type="PANTHER" id="PTHR12737">
    <property type="entry name" value="DIMETHYLARGININE DIMETHYLAMINOHYDROLASE"/>
    <property type="match status" value="1"/>
</dbReference>
<dbReference type="OrthoDB" id="10016839at2759"/>
<dbReference type="InterPro" id="IPR033199">
    <property type="entry name" value="DDAH-like"/>
</dbReference>
<keyword evidence="5" id="KW-1185">Reference proteome</keyword>
<name>A0A9C7PR65_9RHOD</name>
<evidence type="ECO:0000313" key="5">
    <source>
        <dbReference type="Proteomes" id="UP001061958"/>
    </source>
</evidence>
<reference evidence="4" key="1">
    <citation type="journal article" date="2022" name="Proc. Natl. Acad. Sci. U.S.A.">
        <title>Life cycle and functional genomics of the unicellular red alga Galdieria for elucidating algal and plant evolution and industrial use.</title>
        <authorList>
            <person name="Hirooka S."/>
            <person name="Itabashi T."/>
            <person name="Ichinose T.M."/>
            <person name="Onuma R."/>
            <person name="Fujiwara T."/>
            <person name="Yamashita S."/>
            <person name="Jong L.W."/>
            <person name="Tomita R."/>
            <person name="Iwane A.H."/>
            <person name="Miyagishima S.Y."/>
        </authorList>
    </citation>
    <scope>NUCLEOTIDE SEQUENCE</scope>
    <source>
        <strain evidence="4">NBRC 102759</strain>
    </source>
</reference>
<evidence type="ECO:0000313" key="4">
    <source>
        <dbReference type="EMBL" id="GJQ08247.1"/>
    </source>
</evidence>
<dbReference type="GO" id="GO:0045429">
    <property type="term" value="P:positive regulation of nitric oxide biosynthetic process"/>
    <property type="evidence" value="ECO:0007669"/>
    <property type="project" value="TreeGrafter"/>
</dbReference>